<dbReference type="GO" id="GO:0003677">
    <property type="term" value="F:DNA binding"/>
    <property type="evidence" value="ECO:0007669"/>
    <property type="project" value="UniProtKB-KW"/>
</dbReference>
<evidence type="ECO:0000259" key="7">
    <source>
        <dbReference type="Pfam" id="PF01609"/>
    </source>
</evidence>
<evidence type="ECO:0000313" key="9">
    <source>
        <dbReference type="EMBL" id="THF56235.1"/>
    </source>
</evidence>
<evidence type="ECO:0000259" key="8">
    <source>
        <dbReference type="Pfam" id="PF05598"/>
    </source>
</evidence>
<comment type="caution">
    <text evidence="9">The sequence shown here is derived from an EMBL/GenBank/DDBJ whole genome shotgun (WGS) entry which is preliminary data.</text>
</comment>
<evidence type="ECO:0000256" key="5">
    <source>
        <dbReference type="ARBA" id="ARBA00023172"/>
    </source>
</evidence>
<proteinExistence type="inferred from homology"/>
<evidence type="ECO:0000256" key="3">
    <source>
        <dbReference type="ARBA" id="ARBA00022578"/>
    </source>
</evidence>
<keyword evidence="4" id="KW-0238">DNA-binding</keyword>
<evidence type="ECO:0000256" key="1">
    <source>
        <dbReference type="ARBA" id="ARBA00003544"/>
    </source>
</evidence>
<dbReference type="NCBIfam" id="NF033581">
    <property type="entry name" value="transpos_IS5_4"/>
    <property type="match status" value="1"/>
</dbReference>
<feature type="region of interest" description="Disordered" evidence="6">
    <location>
        <begin position="1"/>
        <end position="28"/>
    </location>
</feature>
<comment type="similarity">
    <text evidence="2">Belongs to the transposase 11 family.</text>
</comment>
<dbReference type="PANTHER" id="PTHR35604">
    <property type="entry name" value="TRANSPOSASE INSH FOR INSERTION SEQUENCE ELEMENT IS5A-RELATED"/>
    <property type="match status" value="1"/>
</dbReference>
<dbReference type="GO" id="GO:0004803">
    <property type="term" value="F:transposase activity"/>
    <property type="evidence" value="ECO:0007669"/>
    <property type="project" value="InterPro"/>
</dbReference>
<dbReference type="InterPro" id="IPR008490">
    <property type="entry name" value="Transposase_InsH_N"/>
</dbReference>
<dbReference type="Pfam" id="PF01609">
    <property type="entry name" value="DDE_Tnp_1"/>
    <property type="match status" value="1"/>
</dbReference>
<protein>
    <submittedName>
        <fullName evidence="9">IS5 family transposase</fullName>
    </submittedName>
</protein>
<dbReference type="AlphaFoldDB" id="A0A4S4ABC5"/>
<dbReference type="Proteomes" id="UP000307956">
    <property type="component" value="Unassembled WGS sequence"/>
</dbReference>
<comment type="function">
    <text evidence="1">Involved in the transposition of the insertion sequence IS5.</text>
</comment>
<gene>
    <name evidence="9" type="ORF">E6O51_19780</name>
</gene>
<evidence type="ECO:0000256" key="2">
    <source>
        <dbReference type="ARBA" id="ARBA00010075"/>
    </source>
</evidence>
<dbReference type="Pfam" id="PF05598">
    <property type="entry name" value="DUF772"/>
    <property type="match status" value="1"/>
</dbReference>
<name>A0A4S4ABC5_9RHOO</name>
<reference evidence="9 10" key="1">
    <citation type="submission" date="2019-04" db="EMBL/GenBank/DDBJ databases">
        <title>Azoarcus rhizosphaerae sp. nov. isolated from rhizosphere of Ficus religiosa.</title>
        <authorList>
            <person name="Lin S.-Y."/>
            <person name="Hameed A."/>
            <person name="Hsu Y.-H."/>
            <person name="Young C.-C."/>
        </authorList>
    </citation>
    <scope>NUCLEOTIDE SEQUENCE [LARGE SCALE GENOMIC DNA]</scope>
    <source>
        <strain evidence="9 10">CC-YHH848</strain>
    </source>
</reference>
<dbReference type="OrthoDB" id="9774608at2"/>
<dbReference type="GO" id="GO:0006313">
    <property type="term" value="P:DNA transposition"/>
    <property type="evidence" value="ECO:0007669"/>
    <property type="project" value="InterPro"/>
</dbReference>
<feature type="domain" description="Transposase IS4-like" evidence="7">
    <location>
        <begin position="117"/>
        <end position="283"/>
    </location>
</feature>
<keyword evidence="3" id="KW-0815">Transposition</keyword>
<dbReference type="PANTHER" id="PTHR35604:SF2">
    <property type="entry name" value="TRANSPOSASE INSH FOR INSERTION SEQUENCE ELEMENT IS5A-RELATED"/>
    <property type="match status" value="1"/>
</dbReference>
<feature type="domain" description="Transposase InsH N-terminal" evidence="8">
    <location>
        <begin position="22"/>
        <end position="87"/>
    </location>
</feature>
<organism evidence="9 10">
    <name type="scientific">Pseudothauera rhizosphaerae</name>
    <dbReference type="NCBI Taxonomy" id="2565932"/>
    <lineage>
        <taxon>Bacteria</taxon>
        <taxon>Pseudomonadati</taxon>
        <taxon>Pseudomonadota</taxon>
        <taxon>Betaproteobacteria</taxon>
        <taxon>Rhodocyclales</taxon>
        <taxon>Zoogloeaceae</taxon>
        <taxon>Pseudothauera</taxon>
    </lineage>
</organism>
<dbReference type="EMBL" id="SSOD01000021">
    <property type="protein sequence ID" value="THF56235.1"/>
    <property type="molecule type" value="Genomic_DNA"/>
</dbReference>
<evidence type="ECO:0000313" key="10">
    <source>
        <dbReference type="Proteomes" id="UP000307956"/>
    </source>
</evidence>
<dbReference type="InterPro" id="IPR002559">
    <property type="entry name" value="Transposase_11"/>
</dbReference>
<dbReference type="RefSeq" id="WP_136386743.1">
    <property type="nucleotide sequence ID" value="NZ_SSOD01000021.1"/>
</dbReference>
<sequence length="295" mass="32970">MKQLTFASAAYSAKKKTTNQKTGPKGGRPPIGLARMLRVWCLQQWFALSDPGMGEALYDMESMRRFAGFELGEDAIPDETTILNFRRLLETHKLTDRMFALVRELLEAKGLLLKSGTRVDAILIAAPPSTKNAEGKHDLEMTPTKKGDIWHFGMKVHIGADNKSGLIHTVRMSTAKVADCAEAEQLLHGQEERVFGDRGCDYPRVHQTIERIGALDGAAIRRTAGITQSEAEALFNRVAAKVRSRVEHPFRVLKRQFGYIKVRYHGLAKNSSQIIGLFALINLYIARRQLMPQGV</sequence>
<accession>A0A4S4ABC5</accession>
<dbReference type="InterPro" id="IPR047959">
    <property type="entry name" value="Transpos_IS5"/>
</dbReference>
<evidence type="ECO:0000256" key="4">
    <source>
        <dbReference type="ARBA" id="ARBA00023125"/>
    </source>
</evidence>
<evidence type="ECO:0000256" key="6">
    <source>
        <dbReference type="SAM" id="MobiDB-lite"/>
    </source>
</evidence>
<keyword evidence="10" id="KW-1185">Reference proteome</keyword>
<keyword evidence="5" id="KW-0233">DNA recombination</keyword>